<evidence type="ECO:0000256" key="8">
    <source>
        <dbReference type="ARBA" id="ARBA00023053"/>
    </source>
</evidence>
<dbReference type="EMBL" id="CP158568">
    <property type="protein sequence ID" value="XBY45798.1"/>
    <property type="molecule type" value="Genomic_DNA"/>
</dbReference>
<evidence type="ECO:0000256" key="3">
    <source>
        <dbReference type="ARBA" id="ARBA00022448"/>
    </source>
</evidence>
<keyword evidence="3" id="KW-0813">Transport</keyword>
<keyword evidence="9" id="KW-0406">Ion transport</keyword>
<feature type="transmembrane region" description="Helical" evidence="12">
    <location>
        <begin position="388"/>
        <end position="412"/>
    </location>
</feature>
<evidence type="ECO:0000313" key="14">
    <source>
        <dbReference type="EMBL" id="XBY45798.1"/>
    </source>
</evidence>
<feature type="transmembrane region" description="Helical" evidence="12">
    <location>
        <begin position="102"/>
        <end position="123"/>
    </location>
</feature>
<evidence type="ECO:0000256" key="5">
    <source>
        <dbReference type="ARBA" id="ARBA00022475"/>
    </source>
</evidence>
<gene>
    <name evidence="14" type="ORF">ABS361_05920</name>
</gene>
<evidence type="ECO:0000256" key="11">
    <source>
        <dbReference type="ARBA" id="ARBA00023201"/>
    </source>
</evidence>
<accession>A0AAU7XGH3</accession>
<keyword evidence="4" id="KW-0050">Antiport</keyword>
<feature type="transmembrane region" description="Helical" evidence="12">
    <location>
        <begin position="319"/>
        <end position="346"/>
    </location>
</feature>
<evidence type="ECO:0000256" key="9">
    <source>
        <dbReference type="ARBA" id="ARBA00023065"/>
    </source>
</evidence>
<feature type="domain" description="Cation/H+ exchanger transmembrane" evidence="13">
    <location>
        <begin position="15"/>
        <end position="410"/>
    </location>
</feature>
<evidence type="ECO:0000256" key="6">
    <source>
        <dbReference type="ARBA" id="ARBA00022692"/>
    </source>
</evidence>
<feature type="transmembrane region" description="Helical" evidence="12">
    <location>
        <begin position="135"/>
        <end position="154"/>
    </location>
</feature>
<evidence type="ECO:0000256" key="1">
    <source>
        <dbReference type="ARBA" id="ARBA00004651"/>
    </source>
</evidence>
<feature type="transmembrane region" description="Helical" evidence="12">
    <location>
        <begin position="203"/>
        <end position="225"/>
    </location>
</feature>
<dbReference type="Pfam" id="PF00999">
    <property type="entry name" value="Na_H_Exchanger"/>
    <property type="match status" value="1"/>
</dbReference>
<feature type="transmembrane region" description="Helical" evidence="12">
    <location>
        <begin position="73"/>
        <end position="90"/>
    </location>
</feature>
<protein>
    <submittedName>
        <fullName evidence="14">Sodium:proton antiporter</fullName>
    </submittedName>
</protein>
<evidence type="ECO:0000256" key="2">
    <source>
        <dbReference type="ARBA" id="ARBA00007367"/>
    </source>
</evidence>
<dbReference type="AlphaFoldDB" id="A0AAU7XGH3"/>
<evidence type="ECO:0000256" key="7">
    <source>
        <dbReference type="ARBA" id="ARBA00022989"/>
    </source>
</evidence>
<dbReference type="RefSeq" id="WP_407050894.1">
    <property type="nucleotide sequence ID" value="NZ_CP158568.1"/>
</dbReference>
<dbReference type="KEGG" id="mflg:ABS361_05920"/>
<evidence type="ECO:0000256" key="10">
    <source>
        <dbReference type="ARBA" id="ARBA00023136"/>
    </source>
</evidence>
<dbReference type="Gene3D" id="6.10.140.1330">
    <property type="match status" value="1"/>
</dbReference>
<comment type="subcellular location">
    <subcellularLocation>
        <location evidence="1">Cell membrane</location>
        <topology evidence="1">Multi-pass membrane protein</topology>
    </subcellularLocation>
</comment>
<dbReference type="InterPro" id="IPR018422">
    <property type="entry name" value="Cation/H_exchanger_CPA1"/>
</dbReference>
<dbReference type="GO" id="GO:0098719">
    <property type="term" value="P:sodium ion import across plasma membrane"/>
    <property type="evidence" value="ECO:0007669"/>
    <property type="project" value="TreeGrafter"/>
</dbReference>
<reference evidence="14" key="1">
    <citation type="submission" date="2024-06" db="EMBL/GenBank/DDBJ databases">
        <title>Methylostella associata gen. nov., sp. nov., a novel Ancalomicrobiaceae-affiliated facultatively methylotrophic bacteria that feed on methanotrophs of the genus Methylococcus.</title>
        <authorList>
            <person name="Saltykova V."/>
            <person name="Danilova O.V."/>
            <person name="Oshkin I.Y."/>
            <person name="Belova S.E."/>
            <person name="Pimenov N.V."/>
            <person name="Dedysh S.N."/>
        </authorList>
    </citation>
    <scope>NUCLEOTIDE SEQUENCE</scope>
    <source>
        <strain evidence="14">S20</strain>
    </source>
</reference>
<dbReference type="GO" id="GO:0015386">
    <property type="term" value="F:potassium:proton antiporter activity"/>
    <property type="evidence" value="ECO:0007669"/>
    <property type="project" value="TreeGrafter"/>
</dbReference>
<dbReference type="GO" id="GO:0005886">
    <property type="term" value="C:plasma membrane"/>
    <property type="evidence" value="ECO:0007669"/>
    <property type="project" value="UniProtKB-SubCell"/>
</dbReference>
<comment type="similarity">
    <text evidence="2">Belongs to the monovalent cation:proton antiporter 1 (CPA1) transporter (TC 2.A.36) family.</text>
</comment>
<feature type="transmembrane region" description="Helical" evidence="12">
    <location>
        <begin position="174"/>
        <end position="191"/>
    </location>
</feature>
<keyword evidence="11" id="KW-0739">Sodium transport</keyword>
<name>A0AAU7XGH3_9HYPH</name>
<dbReference type="GO" id="GO:0051453">
    <property type="term" value="P:regulation of intracellular pH"/>
    <property type="evidence" value="ECO:0007669"/>
    <property type="project" value="TreeGrafter"/>
</dbReference>
<proteinExistence type="inferred from homology"/>
<feature type="transmembrane region" description="Helical" evidence="12">
    <location>
        <begin position="293"/>
        <end position="313"/>
    </location>
</feature>
<sequence>MLSLFQMLAILLTATAIFAWLNHRLVRLPESIGVLVLGLATSLALVVLRNLFPVAGFDTLLTRSLRQIDFYDTVMHGLLGFLLFASAINVDLRRLRGRLPVVGGLATFGTAISTVVIAVALWWGTDLIGMPIGLAWAFVFGALIAPTDPVAVLAALRTVDVPENLETDLTGETLFNDGIAVVLFAVTVQFAGSGSDPGPDAIVGMLLLEAVGGALLGLATGYLAYRALHAIDDYATEVLISIALVSATYVTADALHMSGPISVVIAGVLIGNRGKDRAMSEVTRRYVFGFWRLVDEILNSVLFMLVGLELAVLPWDTGLALIGLIAVPAVLVGRFLSVSASVLVLSRWKPFAPGPIPVMTWGGVRGGVSVALVLSLGDQAQHGPLLAATYVVVLFSILVQGLTLGQVIRWALPSQDDRAGQRGA</sequence>
<dbReference type="InterPro" id="IPR006153">
    <property type="entry name" value="Cation/H_exchanger_TM"/>
</dbReference>
<keyword evidence="8" id="KW-0915">Sodium</keyword>
<evidence type="ECO:0000259" key="13">
    <source>
        <dbReference type="Pfam" id="PF00999"/>
    </source>
</evidence>
<feature type="transmembrane region" description="Helical" evidence="12">
    <location>
        <begin position="358"/>
        <end position="376"/>
    </location>
</feature>
<keyword evidence="6 12" id="KW-0812">Transmembrane</keyword>
<evidence type="ECO:0000256" key="4">
    <source>
        <dbReference type="ARBA" id="ARBA00022449"/>
    </source>
</evidence>
<evidence type="ECO:0000256" key="12">
    <source>
        <dbReference type="SAM" id="Phobius"/>
    </source>
</evidence>
<feature type="transmembrane region" description="Helical" evidence="12">
    <location>
        <begin position="32"/>
        <end position="52"/>
    </location>
</feature>
<keyword evidence="7 12" id="KW-1133">Transmembrane helix</keyword>
<keyword evidence="10 12" id="KW-0472">Membrane</keyword>
<dbReference type="GO" id="GO:0015385">
    <property type="term" value="F:sodium:proton antiporter activity"/>
    <property type="evidence" value="ECO:0007669"/>
    <property type="project" value="InterPro"/>
</dbReference>
<keyword evidence="5" id="KW-1003">Cell membrane</keyword>
<dbReference type="PANTHER" id="PTHR10110:SF195">
    <property type="entry name" value="NA(+)_H(+) ANTIPORTER NHAS2"/>
    <property type="match status" value="1"/>
</dbReference>
<dbReference type="PANTHER" id="PTHR10110">
    <property type="entry name" value="SODIUM/HYDROGEN EXCHANGER"/>
    <property type="match status" value="1"/>
</dbReference>
<organism evidence="14">
    <name type="scientific">Methyloraptor flagellatus</name>
    <dbReference type="NCBI Taxonomy" id="3162530"/>
    <lineage>
        <taxon>Bacteria</taxon>
        <taxon>Pseudomonadati</taxon>
        <taxon>Pseudomonadota</taxon>
        <taxon>Alphaproteobacteria</taxon>
        <taxon>Hyphomicrobiales</taxon>
        <taxon>Ancalomicrobiaceae</taxon>
        <taxon>Methyloraptor</taxon>
    </lineage>
</organism>